<comment type="cofactor">
    <cofactor evidence="8">
        <name>[4Fe-4S] cluster</name>
        <dbReference type="ChEBI" id="CHEBI:49883"/>
    </cofactor>
    <text evidence="8">Binds 1 [4Fe-4S] cluster per subunit.</text>
</comment>
<organism evidence="10 11">
    <name type="scientific">Thermosulfuriphilus ammonigenes</name>
    <dbReference type="NCBI Taxonomy" id="1936021"/>
    <lineage>
        <taxon>Bacteria</taxon>
        <taxon>Pseudomonadati</taxon>
        <taxon>Thermodesulfobacteriota</taxon>
        <taxon>Thermodesulfobacteria</taxon>
        <taxon>Thermodesulfobacteriales</taxon>
        <taxon>Thermodesulfobacteriaceae</taxon>
        <taxon>Thermosulfuriphilus</taxon>
    </lineage>
</organism>
<dbReference type="GO" id="GO:0051539">
    <property type="term" value="F:4 iron, 4 sulfur cluster binding"/>
    <property type="evidence" value="ECO:0007669"/>
    <property type="project" value="UniProtKB-KW"/>
</dbReference>
<keyword evidence="1 8" id="KW-0432">Leucine biosynthesis</keyword>
<evidence type="ECO:0000256" key="5">
    <source>
        <dbReference type="ARBA" id="ARBA00023014"/>
    </source>
</evidence>
<evidence type="ECO:0000259" key="9">
    <source>
        <dbReference type="Pfam" id="PF00330"/>
    </source>
</evidence>
<dbReference type="EMBL" id="CP048877">
    <property type="protein sequence ID" value="QIJ70986.1"/>
    <property type="molecule type" value="Genomic_DNA"/>
</dbReference>
<dbReference type="PRINTS" id="PR00415">
    <property type="entry name" value="ACONITASE"/>
</dbReference>
<evidence type="ECO:0000256" key="4">
    <source>
        <dbReference type="ARBA" id="ARBA00023004"/>
    </source>
</evidence>
<comment type="catalytic activity">
    <reaction evidence="8">
        <text>(2R,3S)-3-isopropylmalate = (2S)-2-isopropylmalate</text>
        <dbReference type="Rhea" id="RHEA:32287"/>
        <dbReference type="ChEBI" id="CHEBI:1178"/>
        <dbReference type="ChEBI" id="CHEBI:35121"/>
        <dbReference type="EC" id="4.2.1.33"/>
    </reaction>
</comment>
<dbReference type="AlphaFoldDB" id="A0A6G7PTU9"/>
<dbReference type="Gene3D" id="3.30.499.10">
    <property type="entry name" value="Aconitase, domain 3"/>
    <property type="match status" value="2"/>
</dbReference>
<keyword evidence="8" id="KW-0028">Amino-acid biosynthesis</keyword>
<name>A0A6G7PTU9_9BACT</name>
<feature type="binding site" evidence="8">
    <location>
        <position position="362"/>
    </location>
    <ligand>
        <name>[4Fe-4S] cluster</name>
        <dbReference type="ChEBI" id="CHEBI:49883"/>
    </ligand>
</feature>
<dbReference type="CDD" id="cd01583">
    <property type="entry name" value="IPMI"/>
    <property type="match status" value="1"/>
</dbReference>
<comment type="function">
    <text evidence="8">Catalyzes the isomerization between 2-isopropylmalate and 3-isopropylmalate, via the formation of 2-isopropylmaleate.</text>
</comment>
<protein>
    <recommendedName>
        <fullName evidence="8">3-isopropylmalate dehydratase large subunit</fullName>
        <ecNumber evidence="8">4.2.1.33</ecNumber>
    </recommendedName>
    <alternativeName>
        <fullName evidence="8">Alpha-IPM isomerase</fullName>
        <shortName evidence="8">IPMI</shortName>
    </alternativeName>
    <alternativeName>
        <fullName evidence="8">Isopropylmalate isomerase</fullName>
    </alternativeName>
</protein>
<dbReference type="InterPro" id="IPR001030">
    <property type="entry name" value="Acoase/IPM_deHydtase_lsu_aba"/>
</dbReference>
<dbReference type="NCBIfam" id="TIGR02086">
    <property type="entry name" value="IPMI_arch"/>
    <property type="match status" value="1"/>
</dbReference>
<dbReference type="EC" id="4.2.1.33" evidence="8"/>
<sequence length="425" mass="46525">MPRPMTIAEKILASHAGKEWVEPGELIEVDVDLALGNDITAPIAIRVFRETGVPRVFDREKIALVADHFVPNKDIKSAEQAKMLRDFAKEQGIVHHYDGGQMGIEHVLLPEKGLVLPGDVVIGADSHTCTYGALGAFATGVGSTDLAATWISGKTWFKVPETIRFVYHGQRRPWVTGKDLILHTIGDIGVDGALYKVMEFAGEAIRKLPMADRFSMSNMAIEAGGKAGLIEPDRITLNWVRRRAKRDFRVFKSDKKARYLEVRDYDVARIEPQVAFPHLPSNTKPISEVGRIDLDQVFIGSCTNGRLEDLAIAAKILKGRRVNSNLRLIIIPATPHVWSEALRRGYLRVFMEAGAVIGPPTCGPCLGGHMGILARGERALATTNRNFVGRMGHPESEVYLASPAVAAASAVLGYIASPEELGIKE</sequence>
<dbReference type="PROSITE" id="PS00450">
    <property type="entry name" value="ACONITASE_1"/>
    <property type="match status" value="1"/>
</dbReference>
<dbReference type="NCBIfam" id="TIGR02083">
    <property type="entry name" value="LEU2"/>
    <property type="match status" value="1"/>
</dbReference>
<evidence type="ECO:0000256" key="7">
    <source>
        <dbReference type="ARBA" id="ARBA00023304"/>
    </source>
</evidence>
<dbReference type="InterPro" id="IPR033941">
    <property type="entry name" value="IPMI_cat"/>
</dbReference>
<dbReference type="PANTHER" id="PTHR43822">
    <property type="entry name" value="HOMOACONITASE, MITOCHONDRIAL-RELATED"/>
    <property type="match status" value="1"/>
</dbReference>
<dbReference type="Pfam" id="PF00330">
    <property type="entry name" value="Aconitase"/>
    <property type="match status" value="2"/>
</dbReference>
<dbReference type="PANTHER" id="PTHR43822:SF16">
    <property type="entry name" value="3-ISOPROPYLMALATE DEHYDRATASE LARGE SUBUNIT 2"/>
    <property type="match status" value="1"/>
</dbReference>
<comment type="pathway">
    <text evidence="8">Amino-acid biosynthesis; L-leucine biosynthesis; L-leucine from 3-methyl-2-oxobutanoate: step 2/4.</text>
</comment>
<dbReference type="InterPro" id="IPR011823">
    <property type="entry name" value="IsopropMal_deHydtase_lsu_bac"/>
</dbReference>
<evidence type="ECO:0000256" key="8">
    <source>
        <dbReference type="HAMAP-Rule" id="MF_01027"/>
    </source>
</evidence>
<evidence type="ECO:0000313" key="10">
    <source>
        <dbReference type="EMBL" id="QIJ70986.1"/>
    </source>
</evidence>
<dbReference type="InterPro" id="IPR050067">
    <property type="entry name" value="IPM_dehydratase_rel_enz"/>
</dbReference>
<keyword evidence="6 8" id="KW-0456">Lyase</keyword>
<dbReference type="UniPathway" id="UPA00048">
    <property type="reaction ID" value="UER00071"/>
</dbReference>
<dbReference type="SUPFAM" id="SSF53732">
    <property type="entry name" value="Aconitase iron-sulfur domain"/>
    <property type="match status" value="1"/>
</dbReference>
<dbReference type="GO" id="GO:0009098">
    <property type="term" value="P:L-leucine biosynthetic process"/>
    <property type="evidence" value="ECO:0007669"/>
    <property type="project" value="UniProtKB-UniRule"/>
</dbReference>
<feature type="binding site" evidence="8">
    <location>
        <position position="365"/>
    </location>
    <ligand>
        <name>[4Fe-4S] cluster</name>
        <dbReference type="ChEBI" id="CHEBI:49883"/>
    </ligand>
</feature>
<evidence type="ECO:0000256" key="1">
    <source>
        <dbReference type="ARBA" id="ARBA00022430"/>
    </source>
</evidence>
<keyword evidence="11" id="KW-1185">Reference proteome</keyword>
<keyword evidence="4 8" id="KW-0408">Iron</keyword>
<keyword evidence="2 8" id="KW-0004">4Fe-4S</keyword>
<proteinExistence type="inferred from homology"/>
<dbReference type="InterPro" id="IPR011826">
    <property type="entry name" value="HAcnase/IPMdehydase_lsu_prok"/>
</dbReference>
<dbReference type="Proteomes" id="UP000502179">
    <property type="component" value="Chromosome"/>
</dbReference>
<gene>
    <name evidence="8 10" type="primary">leuC</name>
    <name evidence="10" type="ORF">G4V39_01275</name>
</gene>
<dbReference type="HAMAP" id="MF_01027">
    <property type="entry name" value="LeuC_type2"/>
    <property type="match status" value="1"/>
</dbReference>
<evidence type="ECO:0000313" key="11">
    <source>
        <dbReference type="Proteomes" id="UP000502179"/>
    </source>
</evidence>
<evidence type="ECO:0000256" key="2">
    <source>
        <dbReference type="ARBA" id="ARBA00022485"/>
    </source>
</evidence>
<accession>A0A6G7PTU9</accession>
<feature type="domain" description="Aconitase/3-isopropylmalate dehydratase large subunit alpha/beta/alpha" evidence="9">
    <location>
        <begin position="9"/>
        <end position="288"/>
    </location>
</feature>
<dbReference type="InterPro" id="IPR006251">
    <property type="entry name" value="Homoacnase/IPMdehydase_lsu"/>
</dbReference>
<keyword evidence="3 8" id="KW-0479">Metal-binding</keyword>
<dbReference type="KEGG" id="tav:G4V39_01275"/>
<dbReference type="NCBIfam" id="NF001614">
    <property type="entry name" value="PRK00402.1"/>
    <property type="match status" value="1"/>
</dbReference>
<comment type="subunit">
    <text evidence="8">Heterodimer of LeuC and LeuD.</text>
</comment>
<dbReference type="GO" id="GO:0003861">
    <property type="term" value="F:3-isopropylmalate dehydratase activity"/>
    <property type="evidence" value="ECO:0007669"/>
    <property type="project" value="UniProtKB-UniRule"/>
</dbReference>
<feature type="domain" description="Aconitase/3-isopropylmalate dehydratase large subunit alpha/beta/alpha" evidence="9">
    <location>
        <begin position="289"/>
        <end position="413"/>
    </location>
</feature>
<reference evidence="10 11" key="1">
    <citation type="submission" date="2020-02" db="EMBL/GenBank/DDBJ databases">
        <title>Genome analysis of Thermosulfuriphilus ammonigenes ST65T, an anaerobic thermophilic chemolithoautotrophic bacterium isolated from a deep-sea hydrothermal vent.</title>
        <authorList>
            <person name="Slobodkina G."/>
            <person name="Allioux M."/>
            <person name="Merkel A."/>
            <person name="Alain K."/>
            <person name="Jebbar M."/>
            <person name="Slobodkin A."/>
        </authorList>
    </citation>
    <scope>NUCLEOTIDE SEQUENCE [LARGE SCALE GENOMIC DNA]</scope>
    <source>
        <strain evidence="10 11">ST65</strain>
    </source>
</reference>
<dbReference type="NCBIfam" id="TIGR01343">
    <property type="entry name" value="hacA_fam"/>
    <property type="match status" value="1"/>
</dbReference>
<dbReference type="PROSITE" id="PS01244">
    <property type="entry name" value="ACONITASE_2"/>
    <property type="match status" value="1"/>
</dbReference>
<keyword evidence="7 8" id="KW-0100">Branched-chain amino acid biosynthesis</keyword>
<dbReference type="RefSeq" id="WP_210412140.1">
    <property type="nucleotide sequence ID" value="NZ_CP048877.1"/>
</dbReference>
<evidence type="ECO:0000256" key="3">
    <source>
        <dbReference type="ARBA" id="ARBA00022723"/>
    </source>
</evidence>
<evidence type="ECO:0000256" key="6">
    <source>
        <dbReference type="ARBA" id="ARBA00023239"/>
    </source>
</evidence>
<dbReference type="InterPro" id="IPR018136">
    <property type="entry name" value="Aconitase_4Fe-4S_BS"/>
</dbReference>
<comment type="similarity">
    <text evidence="8">Belongs to the aconitase/IPM isomerase family. LeuC type 2 subfamily.</text>
</comment>
<keyword evidence="5 8" id="KW-0411">Iron-sulfur</keyword>
<dbReference type="InterPro" id="IPR036008">
    <property type="entry name" value="Aconitase_4Fe-4S_dom"/>
</dbReference>
<dbReference type="InterPro" id="IPR015931">
    <property type="entry name" value="Acnase/IPM_dHydase_lsu_aba_1/3"/>
</dbReference>
<dbReference type="GO" id="GO:0046872">
    <property type="term" value="F:metal ion binding"/>
    <property type="evidence" value="ECO:0007669"/>
    <property type="project" value="UniProtKB-KW"/>
</dbReference>
<feature type="binding site" evidence="8">
    <location>
        <position position="302"/>
    </location>
    <ligand>
        <name>[4Fe-4S] cluster</name>
        <dbReference type="ChEBI" id="CHEBI:49883"/>
    </ligand>
</feature>